<keyword evidence="1" id="KW-0472">Membrane</keyword>
<protein>
    <submittedName>
        <fullName evidence="2">Putative membrane protein</fullName>
    </submittedName>
</protein>
<name>A0A7J9P6L1_METMI</name>
<gene>
    <name evidence="2" type="ORF">HNP93_001017</name>
</gene>
<dbReference type="EMBL" id="JACDUN010000001">
    <property type="protein sequence ID" value="MBA2858316.1"/>
    <property type="molecule type" value="Genomic_DNA"/>
</dbReference>
<dbReference type="RefSeq" id="WP_181493309.1">
    <property type="nucleotide sequence ID" value="NZ_JACDUN010000001.1"/>
</dbReference>
<feature type="transmembrane region" description="Helical" evidence="1">
    <location>
        <begin position="46"/>
        <end position="73"/>
    </location>
</feature>
<evidence type="ECO:0000313" key="3">
    <source>
        <dbReference type="Proteomes" id="UP000558015"/>
    </source>
</evidence>
<comment type="caution">
    <text evidence="2">The sequence shown here is derived from an EMBL/GenBank/DDBJ whole genome shotgun (WGS) entry which is preliminary data.</text>
</comment>
<evidence type="ECO:0000256" key="1">
    <source>
        <dbReference type="SAM" id="Phobius"/>
    </source>
</evidence>
<dbReference type="AlphaFoldDB" id="A0A7J9P6L1"/>
<feature type="transmembrane region" description="Helical" evidence="1">
    <location>
        <begin position="20"/>
        <end position="40"/>
    </location>
</feature>
<accession>A0A7J9P6L1</accession>
<sequence length="94" mass="10272">MMDDLKKKIGETSSKKLGYYGFIAIPVILALLLITVVYLLTHLNVLVNGIVSILIVIGLIVVAGLVVGGILHVKDEADDRARKFGRSIKDWAKK</sequence>
<dbReference type="Proteomes" id="UP000558015">
    <property type="component" value="Unassembled WGS sequence"/>
</dbReference>
<reference evidence="2 3" key="1">
    <citation type="submission" date="2020-07" db="EMBL/GenBank/DDBJ databases">
        <title>Genomic Encyclopedia of Type Strains, Phase IV (KMG-V): Genome sequencing to study the core and pangenomes of soil and plant-associated prokaryotes.</title>
        <authorList>
            <person name="Whitman W."/>
        </authorList>
    </citation>
    <scope>NUCLEOTIDE SEQUENCE [LARGE SCALE GENOMIC DNA]</scope>
    <source>
        <strain evidence="2 3">C12</strain>
    </source>
</reference>
<keyword evidence="1" id="KW-0812">Transmembrane</keyword>
<proteinExistence type="predicted"/>
<keyword evidence="1" id="KW-1133">Transmembrane helix</keyword>
<evidence type="ECO:0000313" key="2">
    <source>
        <dbReference type="EMBL" id="MBA2858316.1"/>
    </source>
</evidence>
<organism evidence="2 3">
    <name type="scientific">Methanococcus maripaludis</name>
    <name type="common">Methanococcus deltae</name>
    <dbReference type="NCBI Taxonomy" id="39152"/>
    <lineage>
        <taxon>Archaea</taxon>
        <taxon>Methanobacteriati</taxon>
        <taxon>Methanobacteriota</taxon>
        <taxon>Methanomada group</taxon>
        <taxon>Methanococci</taxon>
        <taxon>Methanococcales</taxon>
        <taxon>Methanococcaceae</taxon>
        <taxon>Methanococcus</taxon>
    </lineage>
</organism>